<dbReference type="EMBL" id="WWCS01000005">
    <property type="protein sequence ID" value="MYN39745.1"/>
    <property type="molecule type" value="Genomic_DNA"/>
</dbReference>
<evidence type="ECO:0000313" key="2">
    <source>
        <dbReference type="EMBL" id="MYN39745.1"/>
    </source>
</evidence>
<evidence type="ECO:0000313" key="4">
    <source>
        <dbReference type="Proteomes" id="UP000469734"/>
    </source>
</evidence>
<comment type="caution">
    <text evidence="1">The sequence shown here is derived from an EMBL/GenBank/DDBJ whole genome shotgun (WGS) entry which is preliminary data.</text>
</comment>
<accession>A0A7X4H4C5</accession>
<dbReference type="RefSeq" id="WP_161044817.1">
    <property type="nucleotide sequence ID" value="NZ_WWCR01000032.1"/>
</dbReference>
<name>A0A7X4H4C5_9BURK</name>
<organism evidence="1 4">
    <name type="scientific">Duganella margarita</name>
    <dbReference type="NCBI Taxonomy" id="2692170"/>
    <lineage>
        <taxon>Bacteria</taxon>
        <taxon>Pseudomonadati</taxon>
        <taxon>Pseudomonadota</taxon>
        <taxon>Betaproteobacteria</taxon>
        <taxon>Burkholderiales</taxon>
        <taxon>Oxalobacteraceae</taxon>
        <taxon>Telluria group</taxon>
        <taxon>Duganella</taxon>
    </lineage>
</organism>
<protein>
    <submittedName>
        <fullName evidence="1">Uncharacterized protein</fullName>
    </submittedName>
</protein>
<dbReference type="InterPro" id="IPR046137">
    <property type="entry name" value="DUF6139"/>
</dbReference>
<evidence type="ECO:0000313" key="1">
    <source>
        <dbReference type="EMBL" id="MYM75056.1"/>
    </source>
</evidence>
<dbReference type="EMBL" id="WWCR01000032">
    <property type="protein sequence ID" value="MYM75056.1"/>
    <property type="molecule type" value="Genomic_DNA"/>
</dbReference>
<evidence type="ECO:0000313" key="3">
    <source>
        <dbReference type="Proteomes" id="UP000466332"/>
    </source>
</evidence>
<sequence>MRVDIYSREEAQGKHTYLAVPEGKPIPEEATSTDWHAEAQQVEIDDGQDTLPKYHIDKPLAQISDKGYAITGISQQF</sequence>
<proteinExistence type="predicted"/>
<dbReference type="Proteomes" id="UP000469734">
    <property type="component" value="Unassembled WGS sequence"/>
</dbReference>
<dbReference type="Pfam" id="PF19636">
    <property type="entry name" value="DUF6139"/>
    <property type="match status" value="1"/>
</dbReference>
<reference evidence="3 4" key="1">
    <citation type="submission" date="2019-12" db="EMBL/GenBank/DDBJ databases">
        <title>Novel species isolated from a subtropical stream in China.</title>
        <authorList>
            <person name="Lu H."/>
        </authorList>
    </citation>
    <scope>NUCLEOTIDE SEQUENCE [LARGE SCALE GENOMIC DNA]</scope>
    <source>
        <strain evidence="2 3">FT109W</strain>
        <strain evidence="1 4">FT134W</strain>
    </source>
</reference>
<gene>
    <name evidence="2" type="ORF">GTP55_10205</name>
    <name evidence="1" type="ORF">GTP56_23080</name>
</gene>
<dbReference type="Proteomes" id="UP000466332">
    <property type="component" value="Unassembled WGS sequence"/>
</dbReference>
<keyword evidence="3" id="KW-1185">Reference proteome</keyword>
<dbReference type="AlphaFoldDB" id="A0A7X4H4C5"/>